<dbReference type="Gene3D" id="1.20.1640.10">
    <property type="entry name" value="Multidrug efflux transporter AcrB transmembrane domain"/>
    <property type="match status" value="2"/>
</dbReference>
<dbReference type="AlphaFoldDB" id="A0A3N0VDV1"/>
<dbReference type="InterPro" id="IPR000731">
    <property type="entry name" value="SSD"/>
</dbReference>
<dbReference type="InterPro" id="IPR004869">
    <property type="entry name" value="MMPL_dom"/>
</dbReference>
<dbReference type="InterPro" id="IPR018490">
    <property type="entry name" value="cNMP-bd_dom_sf"/>
</dbReference>
<keyword evidence="3 6" id="KW-0812">Transmembrane</keyword>
<name>A0A3N0VDV1_9GAMM</name>
<dbReference type="Proteomes" id="UP000282106">
    <property type="component" value="Unassembled WGS sequence"/>
</dbReference>
<dbReference type="InParanoid" id="A0A3N0VDV1"/>
<feature type="transmembrane region" description="Helical" evidence="6">
    <location>
        <begin position="221"/>
        <end position="240"/>
    </location>
</feature>
<evidence type="ECO:0000259" key="8">
    <source>
        <dbReference type="PROSITE" id="PS50156"/>
    </source>
</evidence>
<feature type="transmembrane region" description="Helical" evidence="6">
    <location>
        <begin position="12"/>
        <end position="31"/>
    </location>
</feature>
<keyword evidence="2" id="KW-1003">Cell membrane</keyword>
<dbReference type="CDD" id="cd00038">
    <property type="entry name" value="CAP_ED"/>
    <property type="match status" value="1"/>
</dbReference>
<gene>
    <name evidence="9" type="ORF">ED208_07770</name>
</gene>
<dbReference type="PANTHER" id="PTHR33406">
    <property type="entry name" value="MEMBRANE PROTEIN MJ1562-RELATED"/>
    <property type="match status" value="1"/>
</dbReference>
<dbReference type="PROSITE" id="PS00888">
    <property type="entry name" value="CNMP_BINDING_1"/>
    <property type="match status" value="1"/>
</dbReference>
<feature type="domain" description="Cyclic nucleotide-binding" evidence="7">
    <location>
        <begin position="774"/>
        <end position="874"/>
    </location>
</feature>
<evidence type="ECO:0000256" key="2">
    <source>
        <dbReference type="ARBA" id="ARBA00022475"/>
    </source>
</evidence>
<dbReference type="PROSITE" id="PS50042">
    <property type="entry name" value="CNMP_BINDING_3"/>
    <property type="match status" value="1"/>
</dbReference>
<dbReference type="GO" id="GO:0005886">
    <property type="term" value="C:plasma membrane"/>
    <property type="evidence" value="ECO:0007669"/>
    <property type="project" value="UniProtKB-SubCell"/>
</dbReference>
<evidence type="ECO:0000313" key="10">
    <source>
        <dbReference type="Proteomes" id="UP000282106"/>
    </source>
</evidence>
<dbReference type="SMART" id="SM00100">
    <property type="entry name" value="cNMP"/>
    <property type="match status" value="1"/>
</dbReference>
<evidence type="ECO:0000256" key="5">
    <source>
        <dbReference type="ARBA" id="ARBA00023136"/>
    </source>
</evidence>
<evidence type="ECO:0000256" key="4">
    <source>
        <dbReference type="ARBA" id="ARBA00022989"/>
    </source>
</evidence>
<dbReference type="PROSITE" id="PS50156">
    <property type="entry name" value="SSD"/>
    <property type="match status" value="2"/>
</dbReference>
<comment type="subcellular location">
    <subcellularLocation>
        <location evidence="1">Cell membrane</location>
        <topology evidence="1">Multi-pass membrane protein</topology>
    </subcellularLocation>
</comment>
<dbReference type="Pfam" id="PF03176">
    <property type="entry name" value="MMPL"/>
    <property type="match status" value="2"/>
</dbReference>
<feature type="transmembrane region" description="Helical" evidence="6">
    <location>
        <begin position="654"/>
        <end position="673"/>
    </location>
</feature>
<dbReference type="Pfam" id="PF00027">
    <property type="entry name" value="cNMP_binding"/>
    <property type="match status" value="1"/>
</dbReference>
<dbReference type="InterPro" id="IPR018488">
    <property type="entry name" value="cNMP-bd_CS"/>
</dbReference>
<accession>A0A3N0VDV1</accession>
<feature type="transmembrane region" description="Helical" evidence="6">
    <location>
        <begin position="316"/>
        <end position="337"/>
    </location>
</feature>
<keyword evidence="5 6" id="KW-0472">Membrane</keyword>
<dbReference type="SUPFAM" id="SSF82866">
    <property type="entry name" value="Multidrug efflux transporter AcrB transmembrane domain"/>
    <property type="match status" value="2"/>
</dbReference>
<sequence>MLRLLERFAARPWLTLTVMTLISLLAVFSIFDFHSRQLKLGIDPAMERLLPAQDSDRAVLDRARAVFGDTDPVLLTVRFEDGVFTAANLATVARLSDRLREQPGVADVFSLATAPNLSASGEDVEVSSFTQQAEADPSRVALLAGQMADNPVYRNTLVSADGKEAAFALSLHDFDEQAFRAAGYPERLTALAREVSGASVVRVSGAPVIKRATADALLKTFMVTVPMVLLVIVGVLLVAFRDLRVTLAGTVTVSVALIWTLAIAHWLGWKLHMLTALTPVLVVTQGLCYCIHWLADYVQHGDTRPPAARAQWALKHASLPLALNALTTCAGFLALLLNDLPAIRQFAVLTAIGTALAAVLALTLLPALTLLCGSGRYRQPREPIYHAIAARLSRLAVRRRTLIISSAIGLLLVGGVLASQLKPSAEFVRGFPEDAPVRVDYEAINRNFDGANVLTVLVETHVPDALTDPALAREIDRFADWLRQQPEVGGVYTYVDLLKLLNRSLNEGDPVYAVVPDNAPAIKQLLVFAGGEQIKRVVDKQFKTAAVVLRVKVDDAAMLTAFAQRVDARLALLPPPLSASLTGSSLLATRTVAQLTSGQWATVALTAALIWAILAVIFTSPRAALLALLPNLVPVSIYYGLLQLTGIGLSPTTSLIASIVLGISVDDTIHYMVRFNREARARGSEVEAVHHALAGVLRPITLTMIALCLGFLVFLGADMKSQVQFGALAAFTLFLSWASDITLTPALASYARIVTLWDLLRLDLGHSPQHTIPLLSGLSLRQARTFALLSNMEKLPGGRRVITEGDYARDMYVIIDGQVEAWVERNGERKTLATLGRGAVIGEAGYFGQRRTANIDATSNVRLLRFDSQDLERLRLRHPRIAATVFRNLNRIQSERIARMTAMLN</sequence>
<evidence type="ECO:0000259" key="7">
    <source>
        <dbReference type="PROSITE" id="PS50042"/>
    </source>
</evidence>
<feature type="transmembrane region" description="Helical" evidence="6">
    <location>
        <begin position="343"/>
        <end position="371"/>
    </location>
</feature>
<dbReference type="SUPFAM" id="SSF51206">
    <property type="entry name" value="cAMP-binding domain-like"/>
    <property type="match status" value="1"/>
</dbReference>
<organism evidence="9 10">
    <name type="scientific">Stagnimonas aquatica</name>
    <dbReference type="NCBI Taxonomy" id="2689987"/>
    <lineage>
        <taxon>Bacteria</taxon>
        <taxon>Pseudomonadati</taxon>
        <taxon>Pseudomonadota</taxon>
        <taxon>Gammaproteobacteria</taxon>
        <taxon>Nevskiales</taxon>
        <taxon>Nevskiaceae</taxon>
        <taxon>Stagnimonas</taxon>
    </lineage>
</organism>
<dbReference type="InterPro" id="IPR014710">
    <property type="entry name" value="RmlC-like_jellyroll"/>
</dbReference>
<feature type="domain" description="SSD" evidence="8">
    <location>
        <begin position="624"/>
        <end position="750"/>
    </location>
</feature>
<reference evidence="9 10" key="1">
    <citation type="submission" date="2018-10" db="EMBL/GenBank/DDBJ databases">
        <authorList>
            <person name="Chen W.-M."/>
        </authorList>
    </citation>
    <scope>NUCLEOTIDE SEQUENCE [LARGE SCALE GENOMIC DNA]</scope>
    <source>
        <strain evidence="9 10">THS-13</strain>
    </source>
</reference>
<feature type="transmembrane region" description="Helical" evidence="6">
    <location>
        <begin position="693"/>
        <end position="717"/>
    </location>
</feature>
<evidence type="ECO:0000256" key="1">
    <source>
        <dbReference type="ARBA" id="ARBA00004651"/>
    </source>
</evidence>
<feature type="transmembrane region" description="Helical" evidence="6">
    <location>
        <begin position="273"/>
        <end position="295"/>
    </location>
</feature>
<dbReference type="EMBL" id="RJVO01000003">
    <property type="protein sequence ID" value="ROH90871.1"/>
    <property type="molecule type" value="Genomic_DNA"/>
</dbReference>
<keyword evidence="10" id="KW-1185">Reference proteome</keyword>
<feature type="transmembrane region" description="Helical" evidence="6">
    <location>
        <begin position="401"/>
        <end position="421"/>
    </location>
</feature>
<evidence type="ECO:0008006" key="11">
    <source>
        <dbReference type="Google" id="ProtNLM"/>
    </source>
</evidence>
<dbReference type="PANTHER" id="PTHR33406:SF13">
    <property type="entry name" value="MEMBRANE PROTEIN YDFJ"/>
    <property type="match status" value="1"/>
</dbReference>
<protein>
    <recommendedName>
        <fullName evidence="11">Cyclic nucleotide-binding domain-containing protein</fullName>
    </recommendedName>
</protein>
<feature type="transmembrane region" description="Helical" evidence="6">
    <location>
        <begin position="600"/>
        <end position="618"/>
    </location>
</feature>
<evidence type="ECO:0000313" key="9">
    <source>
        <dbReference type="EMBL" id="ROH90871.1"/>
    </source>
</evidence>
<keyword evidence="4 6" id="KW-1133">Transmembrane helix</keyword>
<feature type="transmembrane region" description="Helical" evidence="6">
    <location>
        <begin position="625"/>
        <end position="642"/>
    </location>
</feature>
<comment type="caution">
    <text evidence="9">The sequence shown here is derived from an EMBL/GenBank/DDBJ whole genome shotgun (WGS) entry which is preliminary data.</text>
</comment>
<evidence type="ECO:0000256" key="3">
    <source>
        <dbReference type="ARBA" id="ARBA00022692"/>
    </source>
</evidence>
<dbReference type="RefSeq" id="WP_123211326.1">
    <property type="nucleotide sequence ID" value="NZ_RJVO01000003.1"/>
</dbReference>
<dbReference type="InterPro" id="IPR050545">
    <property type="entry name" value="Mycobact_MmpL"/>
</dbReference>
<feature type="transmembrane region" description="Helical" evidence="6">
    <location>
        <begin position="723"/>
        <end position="743"/>
    </location>
</feature>
<feature type="transmembrane region" description="Helical" evidence="6">
    <location>
        <begin position="247"/>
        <end position="267"/>
    </location>
</feature>
<dbReference type="InterPro" id="IPR000595">
    <property type="entry name" value="cNMP-bd_dom"/>
</dbReference>
<proteinExistence type="predicted"/>
<dbReference type="Gene3D" id="2.60.120.10">
    <property type="entry name" value="Jelly Rolls"/>
    <property type="match status" value="1"/>
</dbReference>
<evidence type="ECO:0000256" key="6">
    <source>
        <dbReference type="SAM" id="Phobius"/>
    </source>
</evidence>
<feature type="domain" description="SSD" evidence="8">
    <location>
        <begin position="245"/>
        <end position="371"/>
    </location>
</feature>